<dbReference type="Pfam" id="PF00581">
    <property type="entry name" value="Rhodanese"/>
    <property type="match status" value="1"/>
</dbReference>
<dbReference type="Proteomes" id="UP001285636">
    <property type="component" value="Unassembled WGS sequence"/>
</dbReference>
<protein>
    <submittedName>
        <fullName evidence="2">Rhodanese-like domain-containing protein</fullName>
    </submittedName>
</protein>
<dbReference type="PROSITE" id="PS50206">
    <property type="entry name" value="RHODANESE_3"/>
    <property type="match status" value="1"/>
</dbReference>
<gene>
    <name evidence="2" type="ORF">RYX45_16505</name>
</gene>
<dbReference type="InterPro" id="IPR001763">
    <property type="entry name" value="Rhodanese-like_dom"/>
</dbReference>
<organism evidence="2 3">
    <name type="scientific">Alkalihalophilus pseudofirmus</name>
    <name type="common">Bacillus pseudofirmus</name>
    <dbReference type="NCBI Taxonomy" id="79885"/>
    <lineage>
        <taxon>Bacteria</taxon>
        <taxon>Bacillati</taxon>
        <taxon>Bacillota</taxon>
        <taxon>Bacilli</taxon>
        <taxon>Bacillales</taxon>
        <taxon>Bacillaceae</taxon>
        <taxon>Alkalihalophilus</taxon>
    </lineage>
</organism>
<dbReference type="PANTHER" id="PTHR43031:SF17">
    <property type="entry name" value="SULFURTRANSFERASE YTWF-RELATED"/>
    <property type="match status" value="1"/>
</dbReference>
<dbReference type="EMBL" id="JAWJAY010000005">
    <property type="protein sequence ID" value="MDV2886795.1"/>
    <property type="molecule type" value="Genomic_DNA"/>
</dbReference>
<dbReference type="Gene3D" id="3.40.250.10">
    <property type="entry name" value="Rhodanese-like domain"/>
    <property type="match status" value="1"/>
</dbReference>
<dbReference type="FunFam" id="3.40.250.10:FF:000049">
    <property type="entry name" value="Phage shock protein E"/>
    <property type="match status" value="1"/>
</dbReference>
<name>A0AAJ2NQJ9_ALKPS</name>
<dbReference type="SMART" id="SM00450">
    <property type="entry name" value="RHOD"/>
    <property type="match status" value="1"/>
</dbReference>
<dbReference type="InterPro" id="IPR050229">
    <property type="entry name" value="GlpE_sulfurtransferase"/>
</dbReference>
<evidence type="ECO:0000313" key="3">
    <source>
        <dbReference type="Proteomes" id="UP001285636"/>
    </source>
</evidence>
<comment type="caution">
    <text evidence="2">The sequence shown here is derived from an EMBL/GenBank/DDBJ whole genome shotgun (WGS) entry which is preliminary data.</text>
</comment>
<dbReference type="SUPFAM" id="SSF52821">
    <property type="entry name" value="Rhodanese/Cell cycle control phosphatase"/>
    <property type="match status" value="1"/>
</dbReference>
<reference evidence="2" key="1">
    <citation type="submission" date="2023-10" db="EMBL/GenBank/DDBJ databases">
        <title>Screening of Alkalihalophilus pseudofirmusBZ-TG-HK211 and Its Alleviation of Salt Stress on Rapeseed Growth.</title>
        <authorList>
            <person name="Zhao B."/>
            <person name="Guo T."/>
        </authorList>
    </citation>
    <scope>NUCLEOTIDE SEQUENCE</scope>
    <source>
        <strain evidence="2">BZ-TG-HK211</strain>
    </source>
</reference>
<dbReference type="InterPro" id="IPR036873">
    <property type="entry name" value="Rhodanese-like_dom_sf"/>
</dbReference>
<dbReference type="CDD" id="cd00158">
    <property type="entry name" value="RHOD"/>
    <property type="match status" value="1"/>
</dbReference>
<accession>A0AAJ2NQJ9</accession>
<sequence>MELIIQGLFIAFIVWFVVKRILPANGVKQITTEELRKELTRKDVQLVDVRTQGEFSGRKIKQAKNIPLHELKGRHNELSKDKEVIVICQSGMRSNKACGTLKKLGYSNITNVKGGMSAWRG</sequence>
<dbReference type="PANTHER" id="PTHR43031">
    <property type="entry name" value="FAD-DEPENDENT OXIDOREDUCTASE"/>
    <property type="match status" value="1"/>
</dbReference>
<dbReference type="AlphaFoldDB" id="A0AAJ2NQJ9"/>
<dbReference type="RefSeq" id="WP_012957613.1">
    <property type="nucleotide sequence ID" value="NZ_CP144224.1"/>
</dbReference>
<evidence type="ECO:0000313" key="2">
    <source>
        <dbReference type="EMBL" id="MDV2886795.1"/>
    </source>
</evidence>
<feature type="domain" description="Rhodanese" evidence="1">
    <location>
        <begin position="40"/>
        <end position="120"/>
    </location>
</feature>
<proteinExistence type="predicted"/>
<evidence type="ECO:0000259" key="1">
    <source>
        <dbReference type="PROSITE" id="PS50206"/>
    </source>
</evidence>